<dbReference type="EMBL" id="SNZF01000013">
    <property type="protein sequence ID" value="TDR34695.1"/>
    <property type="molecule type" value="Genomic_DNA"/>
</dbReference>
<keyword evidence="2" id="KW-1185">Reference proteome</keyword>
<evidence type="ECO:0000313" key="2">
    <source>
        <dbReference type="Proteomes" id="UP000294958"/>
    </source>
</evidence>
<accession>A0A4R6YEX0</accession>
<gene>
    <name evidence="1" type="ORF">DES43_113126</name>
</gene>
<name>A0A4R6YEX0_9HYPH</name>
<dbReference type="RefSeq" id="WP_133675388.1">
    <property type="nucleotide sequence ID" value="NZ_SNZF01000013.1"/>
</dbReference>
<evidence type="ECO:0000313" key="1">
    <source>
        <dbReference type="EMBL" id="TDR34695.1"/>
    </source>
</evidence>
<proteinExistence type="predicted"/>
<comment type="caution">
    <text evidence="1">The sequence shown here is derived from an EMBL/GenBank/DDBJ whole genome shotgun (WGS) entry which is preliminary data.</text>
</comment>
<dbReference type="AlphaFoldDB" id="A0A4R6YEX0"/>
<reference evidence="1 2" key="1">
    <citation type="submission" date="2019-03" db="EMBL/GenBank/DDBJ databases">
        <title>Genomic Encyclopedia of Type Strains, Phase IV (KMG-IV): sequencing the most valuable type-strain genomes for metagenomic binning, comparative biology and taxonomic classification.</title>
        <authorList>
            <person name="Goeker M."/>
        </authorList>
    </citation>
    <scope>NUCLEOTIDE SEQUENCE [LARGE SCALE GENOMIC DNA]</scope>
    <source>
        <strain evidence="1 2">DSM 11603</strain>
    </source>
</reference>
<dbReference type="Proteomes" id="UP000294958">
    <property type="component" value="Unassembled WGS sequence"/>
</dbReference>
<protein>
    <submittedName>
        <fullName evidence="1">Uncharacterized protein</fullName>
    </submittedName>
</protein>
<sequence>MSILSRPAQQSFDGQRVTNSRGVRAYLPQFSQGTFNDLADVLLCFPNGFSLEVVGKTVSRFDISRLGENLLGREDHRRGEIGSVSALVKHLPENCVNQVERVLDGGEPAGTVHDLPFVIVILPIDEAYSRFPEIAPSSAKDGQQ</sequence>
<organism evidence="1 2">
    <name type="scientific">Aquamicrobium defluvii</name>
    <dbReference type="NCBI Taxonomy" id="69279"/>
    <lineage>
        <taxon>Bacteria</taxon>
        <taxon>Pseudomonadati</taxon>
        <taxon>Pseudomonadota</taxon>
        <taxon>Alphaproteobacteria</taxon>
        <taxon>Hyphomicrobiales</taxon>
        <taxon>Phyllobacteriaceae</taxon>
        <taxon>Aquamicrobium</taxon>
    </lineage>
</organism>